<dbReference type="InterPro" id="IPR052923">
    <property type="entry name" value="UPF0718"/>
</dbReference>
<evidence type="ECO:0000256" key="7">
    <source>
        <dbReference type="SAM" id="MobiDB-lite"/>
    </source>
</evidence>
<dbReference type="Pfam" id="PF03773">
    <property type="entry name" value="ArsP_1"/>
    <property type="match status" value="1"/>
</dbReference>
<name>A0A5C8Z887_9GAMM</name>
<reference evidence="9 10" key="1">
    <citation type="submission" date="2019-07" db="EMBL/GenBank/DDBJ databases">
        <title>Reinekea sp. strain SSH23 genome sequencing and assembly.</title>
        <authorList>
            <person name="Kim I."/>
        </authorList>
    </citation>
    <scope>NUCLEOTIDE SEQUENCE [LARGE SCALE GENOMIC DNA]</scope>
    <source>
        <strain evidence="9 10">SSH23</strain>
    </source>
</reference>
<feature type="transmembrane region" description="Helical" evidence="8">
    <location>
        <begin position="115"/>
        <end position="135"/>
    </location>
</feature>
<feature type="transmembrane region" description="Helical" evidence="8">
    <location>
        <begin position="255"/>
        <end position="273"/>
    </location>
</feature>
<dbReference type="GO" id="GO:0005886">
    <property type="term" value="C:plasma membrane"/>
    <property type="evidence" value="ECO:0007669"/>
    <property type="project" value="UniProtKB-SubCell"/>
</dbReference>
<comment type="caution">
    <text evidence="9">The sequence shown here is derived from an EMBL/GenBank/DDBJ whole genome shotgun (WGS) entry which is preliminary data.</text>
</comment>
<comment type="similarity">
    <text evidence="2">Belongs to the UPF0718 family.</text>
</comment>
<dbReference type="Proteomes" id="UP000321764">
    <property type="component" value="Unassembled WGS sequence"/>
</dbReference>
<dbReference type="RefSeq" id="WP_147713266.1">
    <property type="nucleotide sequence ID" value="NZ_VKAD01000001.1"/>
</dbReference>
<feature type="compositionally biased region" description="Low complexity" evidence="7">
    <location>
        <begin position="198"/>
        <end position="209"/>
    </location>
</feature>
<keyword evidence="6 8" id="KW-0472">Membrane</keyword>
<dbReference type="OrthoDB" id="9810876at2"/>
<comment type="subcellular location">
    <subcellularLocation>
        <location evidence="1">Cell membrane</location>
        <topology evidence="1">Multi-pass membrane protein</topology>
    </subcellularLocation>
</comment>
<dbReference type="PANTHER" id="PTHR34184">
    <property type="entry name" value="UPF0718 PROTEIN YCGR"/>
    <property type="match status" value="1"/>
</dbReference>
<dbReference type="AlphaFoldDB" id="A0A5C8Z887"/>
<evidence type="ECO:0000256" key="8">
    <source>
        <dbReference type="SAM" id="Phobius"/>
    </source>
</evidence>
<evidence type="ECO:0000256" key="3">
    <source>
        <dbReference type="ARBA" id="ARBA00022475"/>
    </source>
</evidence>
<gene>
    <name evidence="9" type="ORF">FME95_04745</name>
</gene>
<evidence type="ECO:0000256" key="1">
    <source>
        <dbReference type="ARBA" id="ARBA00004651"/>
    </source>
</evidence>
<keyword evidence="4 8" id="KW-0812">Transmembrane</keyword>
<dbReference type="EMBL" id="VKAD01000001">
    <property type="protein sequence ID" value="TXR53867.1"/>
    <property type="molecule type" value="Genomic_DNA"/>
</dbReference>
<keyword evidence="5 8" id="KW-1133">Transmembrane helix</keyword>
<evidence type="ECO:0000313" key="9">
    <source>
        <dbReference type="EMBL" id="TXR53867.1"/>
    </source>
</evidence>
<evidence type="ECO:0000313" key="10">
    <source>
        <dbReference type="Proteomes" id="UP000321764"/>
    </source>
</evidence>
<dbReference type="NCBIfam" id="NF033936">
    <property type="entry name" value="CuZnOut_SO0444"/>
    <property type="match status" value="1"/>
</dbReference>
<protein>
    <submittedName>
        <fullName evidence="9">Permease</fullName>
    </submittedName>
</protein>
<feature type="compositionally biased region" description="Low complexity" evidence="7">
    <location>
        <begin position="217"/>
        <end position="229"/>
    </location>
</feature>
<feature type="transmembrane region" description="Helical" evidence="8">
    <location>
        <begin position="20"/>
        <end position="43"/>
    </location>
</feature>
<evidence type="ECO:0000256" key="4">
    <source>
        <dbReference type="ARBA" id="ARBA00022692"/>
    </source>
</evidence>
<feature type="region of interest" description="Disordered" evidence="7">
    <location>
        <begin position="198"/>
        <end position="229"/>
    </location>
</feature>
<keyword evidence="10" id="KW-1185">Reference proteome</keyword>
<evidence type="ECO:0000256" key="2">
    <source>
        <dbReference type="ARBA" id="ARBA00006386"/>
    </source>
</evidence>
<feature type="transmembrane region" description="Helical" evidence="8">
    <location>
        <begin position="352"/>
        <end position="371"/>
    </location>
</feature>
<feature type="region of interest" description="Disordered" evidence="7">
    <location>
        <begin position="143"/>
        <end position="166"/>
    </location>
</feature>
<evidence type="ECO:0000256" key="6">
    <source>
        <dbReference type="ARBA" id="ARBA00023136"/>
    </source>
</evidence>
<organism evidence="9 10">
    <name type="scientific">Reinekea thalattae</name>
    <dbReference type="NCBI Taxonomy" id="2593301"/>
    <lineage>
        <taxon>Bacteria</taxon>
        <taxon>Pseudomonadati</taxon>
        <taxon>Pseudomonadota</taxon>
        <taxon>Gammaproteobacteria</taxon>
        <taxon>Oceanospirillales</taxon>
        <taxon>Saccharospirillaceae</taxon>
        <taxon>Reinekea</taxon>
    </lineage>
</organism>
<keyword evidence="3" id="KW-1003">Cell membrane</keyword>
<dbReference type="InterPro" id="IPR005524">
    <property type="entry name" value="DUF318"/>
</dbReference>
<feature type="transmembrane region" description="Helical" evidence="8">
    <location>
        <begin position="391"/>
        <end position="409"/>
    </location>
</feature>
<dbReference type="PANTHER" id="PTHR34184:SF4">
    <property type="entry name" value="UPF0718 PROTEIN YCGR"/>
    <property type="match status" value="1"/>
</dbReference>
<feature type="transmembrane region" description="Helical" evidence="8">
    <location>
        <begin position="285"/>
        <end position="314"/>
    </location>
</feature>
<sequence>MIASYFSDFIASFVFLFTESAPFLLLGLFIAGVIHILIPSAWVQKTLGKRNSMVTAAFIGAPVPLCSCSVIPTAIGIRRSGASKASTASFMVATPETGVDSVGVTYALLGPIMAIIRPVSAIIAAIFTGLLVQWWDKETPAKKGDASASCCSSEPAKTESSSCCSSKSVNESTKAESSSCCSSKPSESVNESAKAVSSSCCSSKPSESVNEPAKTESSSCCSSKANSSSQTTQYPWLTKLKNCIKYSYGKLLGDFMQWLLIGLVFAALIRAFVPESFLAEHGSGLISMMIMVLISIPMYICATASTPIAAGLMLSGISPGAALVFMMAGPATNVATIMVVKNELGTRSMYAYLAGVISSALALGALTDWAFAVFDLHIEVTSGHHGDMTSLLYSLSAVVLAVLMLWNGYNKYKPAASAH</sequence>
<proteinExistence type="inferred from homology"/>
<accession>A0A5C8Z887</accession>
<evidence type="ECO:0000256" key="5">
    <source>
        <dbReference type="ARBA" id="ARBA00022989"/>
    </source>
</evidence>